<evidence type="ECO:0000256" key="1">
    <source>
        <dbReference type="ARBA" id="ARBA00003706"/>
    </source>
</evidence>
<dbReference type="EMBL" id="SPNW01000001">
    <property type="protein sequence ID" value="TIA93606.1"/>
    <property type="molecule type" value="Genomic_DNA"/>
</dbReference>
<keyword evidence="5" id="KW-0347">Helicase</keyword>
<dbReference type="SUPFAM" id="SSF52540">
    <property type="entry name" value="P-loop containing nucleoside triphosphate hydrolases"/>
    <property type="match status" value="2"/>
</dbReference>
<dbReference type="SMART" id="SM00487">
    <property type="entry name" value="DEXDc"/>
    <property type="match status" value="1"/>
</dbReference>
<dbReference type="GO" id="GO:0003723">
    <property type="term" value="F:RNA binding"/>
    <property type="evidence" value="ECO:0007669"/>
    <property type="project" value="UniProtKB-KW"/>
</dbReference>
<dbReference type="Pfam" id="PF00271">
    <property type="entry name" value="Helicase_C"/>
    <property type="match status" value="2"/>
</dbReference>
<sequence>MAESFAKFDHLLDKRLLRSLADMGFATPTLIQSKAVPIGVSGKDILARAKTGSGKTLAYLLPIVQNLLRDKETDNDETHKPACRALILVPTRELSEQISAHLKSLLKYSANQVTQVNLAGAGTDNKFQRLLLSDKPDIVISTPSRLIGHLQSKTITLESLKCLAIDEADLILSYGHADDVKALLKGAYLPKIYQSYLMSATMTADVEKLRGMVLRNPAILTLRDDEDDSSNLKQYYVKCPENDKYLLTYVILKLKLIKGKVIMFVNDVERGFKLRLFLEAFGIRAVVLNRELPINSRFHIVQEFNKGVYDYMIATDEAGAFDQEEDDDESEEEDDDEDASSSDEDEDVDKEIDAVLSSADEEDAAVEVPSAVAPKKRKREKGKEKEDKDSKKPKTTPGASKKGEKEFGVSRGIDFVDVACVVNFDLPKNISSYVHRVGRTARAGRTGISLSFVVDNQKKSKRNEQKFWKRIAKRQESKGGVHSWDFDWKQVEGFKYRVNDALKMVTPHAVKEARVKELKNEILNNDKLKAHFEDNPTDYEFLKHDKPLHPMRQQPHLKHVPGYLMPRIAGVKQPAAPNLNPDKIGFHKKNKSKQKKKDPLKKFSRK</sequence>
<dbReference type="InterPro" id="IPR014001">
    <property type="entry name" value="Helicase_ATP-bd"/>
</dbReference>
<keyword evidence="7" id="KW-0694">RNA-binding</keyword>
<dbReference type="EC" id="3.6.4.13" evidence="2"/>
<dbReference type="AlphaFoldDB" id="A0A4T0G2F9"/>
<evidence type="ECO:0000256" key="4">
    <source>
        <dbReference type="ARBA" id="ARBA00022801"/>
    </source>
</evidence>
<name>A0A4T0G2F9_9BASI</name>
<evidence type="ECO:0000313" key="14">
    <source>
        <dbReference type="Proteomes" id="UP000310189"/>
    </source>
</evidence>
<evidence type="ECO:0000259" key="12">
    <source>
        <dbReference type="PROSITE" id="PS51194"/>
    </source>
</evidence>
<organism evidence="13 14">
    <name type="scientific">Wallemia hederae</name>
    <dbReference type="NCBI Taxonomy" id="1540922"/>
    <lineage>
        <taxon>Eukaryota</taxon>
        <taxon>Fungi</taxon>
        <taxon>Dikarya</taxon>
        <taxon>Basidiomycota</taxon>
        <taxon>Wallemiomycotina</taxon>
        <taxon>Wallemiomycetes</taxon>
        <taxon>Wallemiales</taxon>
        <taxon>Wallemiaceae</taxon>
        <taxon>Wallemia</taxon>
    </lineage>
</organism>
<feature type="compositionally biased region" description="Basic and acidic residues" evidence="10">
    <location>
        <begin position="381"/>
        <end position="392"/>
    </location>
</feature>
<evidence type="ECO:0000256" key="2">
    <source>
        <dbReference type="ARBA" id="ARBA00012552"/>
    </source>
</evidence>
<evidence type="ECO:0000256" key="5">
    <source>
        <dbReference type="ARBA" id="ARBA00022806"/>
    </source>
</evidence>
<feature type="domain" description="Helicase C-terminal" evidence="12">
    <location>
        <begin position="347"/>
        <end position="492"/>
    </location>
</feature>
<dbReference type="InterPro" id="IPR011545">
    <property type="entry name" value="DEAD/DEAH_box_helicase_dom"/>
</dbReference>
<feature type="domain" description="Helicase ATP-binding" evidence="11">
    <location>
        <begin position="36"/>
        <end position="220"/>
    </location>
</feature>
<proteinExistence type="inferred from homology"/>
<dbReference type="InterPro" id="IPR027417">
    <property type="entry name" value="P-loop_NTPase"/>
</dbReference>
<dbReference type="CDD" id="cd17961">
    <property type="entry name" value="DEADc_DDX56"/>
    <property type="match status" value="1"/>
</dbReference>
<keyword evidence="3" id="KW-0547">Nucleotide-binding</keyword>
<feature type="region of interest" description="Disordered" evidence="10">
    <location>
        <begin position="321"/>
        <end position="405"/>
    </location>
</feature>
<feature type="region of interest" description="Disordered" evidence="10">
    <location>
        <begin position="572"/>
        <end position="606"/>
    </location>
</feature>
<evidence type="ECO:0000259" key="11">
    <source>
        <dbReference type="PROSITE" id="PS51192"/>
    </source>
</evidence>
<dbReference type="InterPro" id="IPR001650">
    <property type="entry name" value="Helicase_C-like"/>
</dbReference>
<keyword evidence="4" id="KW-0378">Hydrolase</keyword>
<dbReference type="Gene3D" id="3.40.50.300">
    <property type="entry name" value="P-loop containing nucleotide triphosphate hydrolases"/>
    <property type="match status" value="2"/>
</dbReference>
<dbReference type="PANTHER" id="PTHR47959">
    <property type="entry name" value="ATP-DEPENDENT RNA HELICASE RHLE-RELATED"/>
    <property type="match status" value="1"/>
</dbReference>
<comment type="function">
    <text evidence="1">ATP-binding RNA helicase involved in the biogenesis of 60S ribosomal subunits and is required for the normal formation of 25S and 5.8S rRNAs.</text>
</comment>
<dbReference type="PANTHER" id="PTHR47959:SF21">
    <property type="entry name" value="DEAD-BOX HELICASE 56"/>
    <property type="match status" value="1"/>
</dbReference>
<evidence type="ECO:0000256" key="6">
    <source>
        <dbReference type="ARBA" id="ARBA00022840"/>
    </source>
</evidence>
<evidence type="ECO:0000313" key="13">
    <source>
        <dbReference type="EMBL" id="TIA93606.1"/>
    </source>
</evidence>
<evidence type="ECO:0000256" key="3">
    <source>
        <dbReference type="ARBA" id="ARBA00022741"/>
    </source>
</evidence>
<reference evidence="13 14" key="1">
    <citation type="submission" date="2019-03" db="EMBL/GenBank/DDBJ databases">
        <title>Sequencing 23 genomes of Wallemia ichthyophaga.</title>
        <authorList>
            <person name="Gostincar C."/>
        </authorList>
    </citation>
    <scope>NUCLEOTIDE SEQUENCE [LARGE SCALE GENOMIC DNA]</scope>
    <source>
        <strain evidence="13 14">EXF-5753</strain>
    </source>
</reference>
<comment type="caution">
    <text evidence="13">The sequence shown here is derived from an EMBL/GenBank/DDBJ whole genome shotgun (WGS) entry which is preliminary data.</text>
</comment>
<dbReference type="PROSITE" id="PS51192">
    <property type="entry name" value="HELICASE_ATP_BIND_1"/>
    <property type="match status" value="1"/>
</dbReference>
<dbReference type="OrthoDB" id="1191041at2759"/>
<feature type="compositionally biased region" description="Acidic residues" evidence="10">
    <location>
        <begin position="322"/>
        <end position="350"/>
    </location>
</feature>
<gene>
    <name evidence="13" type="ORF">E3P99_00005</name>
</gene>
<dbReference type="SMART" id="SM00490">
    <property type="entry name" value="HELICc"/>
    <property type="match status" value="1"/>
</dbReference>
<evidence type="ECO:0000256" key="8">
    <source>
        <dbReference type="ARBA" id="ARBA00038041"/>
    </source>
</evidence>
<dbReference type="GO" id="GO:0005829">
    <property type="term" value="C:cytosol"/>
    <property type="evidence" value="ECO:0007669"/>
    <property type="project" value="TreeGrafter"/>
</dbReference>
<evidence type="ECO:0000256" key="10">
    <source>
        <dbReference type="SAM" id="MobiDB-lite"/>
    </source>
</evidence>
<dbReference type="CDD" id="cd18787">
    <property type="entry name" value="SF2_C_DEAD"/>
    <property type="match status" value="1"/>
</dbReference>
<dbReference type="Proteomes" id="UP000310189">
    <property type="component" value="Unassembled WGS sequence"/>
</dbReference>
<keyword evidence="6" id="KW-0067">ATP-binding</keyword>
<dbReference type="GO" id="GO:0016787">
    <property type="term" value="F:hydrolase activity"/>
    <property type="evidence" value="ECO:0007669"/>
    <property type="project" value="UniProtKB-KW"/>
</dbReference>
<comment type="catalytic activity">
    <reaction evidence="9">
        <text>ATP + H2O = ADP + phosphate + H(+)</text>
        <dbReference type="Rhea" id="RHEA:13065"/>
        <dbReference type="ChEBI" id="CHEBI:15377"/>
        <dbReference type="ChEBI" id="CHEBI:15378"/>
        <dbReference type="ChEBI" id="CHEBI:30616"/>
        <dbReference type="ChEBI" id="CHEBI:43474"/>
        <dbReference type="ChEBI" id="CHEBI:456216"/>
        <dbReference type="EC" id="3.6.4.13"/>
    </reaction>
</comment>
<comment type="similarity">
    <text evidence="8">Belongs to the DEAD box helicase family. DDX56/DBP9 subfamily.</text>
</comment>
<dbReference type="Pfam" id="PF00270">
    <property type="entry name" value="DEAD"/>
    <property type="match status" value="1"/>
</dbReference>
<evidence type="ECO:0000256" key="9">
    <source>
        <dbReference type="ARBA" id="ARBA00047984"/>
    </source>
</evidence>
<dbReference type="PROSITE" id="PS51194">
    <property type="entry name" value="HELICASE_CTER"/>
    <property type="match status" value="1"/>
</dbReference>
<protein>
    <recommendedName>
        <fullName evidence="2">RNA helicase</fullName>
        <ecNumber evidence="2">3.6.4.13</ecNumber>
    </recommendedName>
</protein>
<dbReference type="GO" id="GO:0003724">
    <property type="term" value="F:RNA helicase activity"/>
    <property type="evidence" value="ECO:0007669"/>
    <property type="project" value="UniProtKB-EC"/>
</dbReference>
<dbReference type="GO" id="GO:0005524">
    <property type="term" value="F:ATP binding"/>
    <property type="evidence" value="ECO:0007669"/>
    <property type="project" value="UniProtKB-KW"/>
</dbReference>
<dbReference type="InterPro" id="IPR050079">
    <property type="entry name" value="DEAD_box_RNA_helicase"/>
</dbReference>
<keyword evidence="14" id="KW-1185">Reference proteome</keyword>
<accession>A0A4T0G2F9</accession>
<feature type="compositionally biased region" description="Basic residues" evidence="10">
    <location>
        <begin position="586"/>
        <end position="606"/>
    </location>
</feature>
<evidence type="ECO:0000256" key="7">
    <source>
        <dbReference type="ARBA" id="ARBA00022884"/>
    </source>
</evidence>